<dbReference type="AlphaFoldDB" id="A0AAV2H9X6"/>
<feature type="repeat" description="ANK" evidence="3">
    <location>
        <begin position="349"/>
        <end position="385"/>
    </location>
</feature>
<dbReference type="InterPro" id="IPR036770">
    <property type="entry name" value="Ankyrin_rpt-contain_sf"/>
</dbReference>
<keyword evidence="6" id="KW-1185">Reference proteome</keyword>
<dbReference type="PRINTS" id="PR01415">
    <property type="entry name" value="ANKYRIN"/>
</dbReference>
<feature type="repeat" description="ANK" evidence="3">
    <location>
        <begin position="113"/>
        <end position="145"/>
    </location>
</feature>
<gene>
    <name evidence="5" type="ORF">GSLYS_00004646001</name>
</gene>
<evidence type="ECO:0000313" key="6">
    <source>
        <dbReference type="Proteomes" id="UP001497497"/>
    </source>
</evidence>
<dbReference type="Pfam" id="PF07525">
    <property type="entry name" value="SOCS_box"/>
    <property type="match status" value="1"/>
</dbReference>
<evidence type="ECO:0000256" key="3">
    <source>
        <dbReference type="PROSITE-ProRule" id="PRU00023"/>
    </source>
</evidence>
<proteinExistence type="predicted"/>
<dbReference type="SMART" id="SM00248">
    <property type="entry name" value="ANK"/>
    <property type="match status" value="11"/>
</dbReference>
<dbReference type="SMART" id="SM00969">
    <property type="entry name" value="SOCS_box"/>
    <property type="match status" value="1"/>
</dbReference>
<evidence type="ECO:0000256" key="1">
    <source>
        <dbReference type="ARBA" id="ARBA00022737"/>
    </source>
</evidence>
<dbReference type="Pfam" id="PF00023">
    <property type="entry name" value="Ank"/>
    <property type="match status" value="2"/>
</dbReference>
<accession>A0AAV2H9X6</accession>
<dbReference type="Pfam" id="PF12796">
    <property type="entry name" value="Ank_2"/>
    <property type="match status" value="2"/>
</dbReference>
<feature type="repeat" description="ANK" evidence="3">
    <location>
        <begin position="282"/>
        <end position="314"/>
    </location>
</feature>
<name>A0AAV2H9X6_LYMST</name>
<dbReference type="Proteomes" id="UP001497497">
    <property type="component" value="Unassembled WGS sequence"/>
</dbReference>
<comment type="caution">
    <text evidence="5">The sequence shown here is derived from an EMBL/GenBank/DDBJ whole genome shotgun (WGS) entry which is preliminary data.</text>
</comment>
<keyword evidence="1" id="KW-0677">Repeat</keyword>
<evidence type="ECO:0000256" key="2">
    <source>
        <dbReference type="ARBA" id="ARBA00023043"/>
    </source>
</evidence>
<feature type="repeat" description="ANK" evidence="3">
    <location>
        <begin position="249"/>
        <end position="281"/>
    </location>
</feature>
<keyword evidence="2 3" id="KW-0040">ANK repeat</keyword>
<dbReference type="InterPro" id="IPR002110">
    <property type="entry name" value="Ankyrin_rpt"/>
</dbReference>
<dbReference type="Gene3D" id="1.25.40.20">
    <property type="entry name" value="Ankyrin repeat-containing domain"/>
    <property type="match status" value="3"/>
</dbReference>
<protein>
    <recommendedName>
        <fullName evidence="4">SOCS box domain-containing protein</fullName>
    </recommendedName>
</protein>
<feature type="repeat" description="ANK" evidence="3">
    <location>
        <begin position="147"/>
        <end position="179"/>
    </location>
</feature>
<sequence length="540" mass="59048">MASVNDKEAAQIEKLMEIFINSMDGEHMMVIDSLVQTKLNDPRLPLDINQCVIHAAIRGNVTVLSKLLSLHPRMSYGDEKNRRAIHHAAKNGHLECVKLLLKAGAISNCADDFGRTPLHLACAMGHTEVVSVLVLQGGQINSCRTETGENAIHIAAAAGYVEVMVLLLEHGGDVNTPTKKFKGGETPLHKAIMADKPEMVDFLCRHGAKMNIADASGKYPIHVACEKGLLNCITTMIQHGASLEVKDAQSQTPLSGAVLENQTRVAKLLIEQGADVHAMDNLGFRPLHKASNRGNPDLVEHLVSAGANVNARSERSLQTPLMSAVATNKLDTILKLIQLGADTTLPDISGHTPLHLALSKIGGEPLDKIVQALLDGGGRLDVRDKGNLTPLQRGLVVGVIRRQHFLPCIQLICQAGSELGPDQFTMGKKSPLFWLAYSGFLKEALYLVKAGWDLRNENWIILPGKDELQDRLHHWMILTLKTVPSLLACSRKALRAHLSDVRHHREILSTIDRLPIPAPLKSYLKLLDISADQLDIFLED</sequence>
<dbReference type="PROSITE" id="PS50225">
    <property type="entry name" value="SOCS"/>
    <property type="match status" value="1"/>
</dbReference>
<feature type="repeat" description="ANK" evidence="3">
    <location>
        <begin position="316"/>
        <end position="348"/>
    </location>
</feature>
<dbReference type="InterPro" id="IPR001496">
    <property type="entry name" value="SOCS_box"/>
</dbReference>
<dbReference type="SUPFAM" id="SSF48403">
    <property type="entry name" value="Ankyrin repeat"/>
    <property type="match status" value="1"/>
</dbReference>
<dbReference type="PANTHER" id="PTHR24171:SF9">
    <property type="entry name" value="ANKYRIN REPEAT DOMAIN-CONTAINING PROTEIN 39"/>
    <property type="match status" value="1"/>
</dbReference>
<dbReference type="EMBL" id="CAXITT010000071">
    <property type="protein sequence ID" value="CAL1530521.1"/>
    <property type="molecule type" value="Genomic_DNA"/>
</dbReference>
<feature type="repeat" description="ANK" evidence="3">
    <location>
        <begin position="216"/>
        <end position="248"/>
    </location>
</feature>
<dbReference type="PANTHER" id="PTHR24171">
    <property type="entry name" value="ANKYRIN REPEAT DOMAIN-CONTAINING PROTEIN 39-RELATED"/>
    <property type="match status" value="1"/>
</dbReference>
<reference evidence="5 6" key="1">
    <citation type="submission" date="2024-04" db="EMBL/GenBank/DDBJ databases">
        <authorList>
            <consortium name="Genoscope - CEA"/>
            <person name="William W."/>
        </authorList>
    </citation>
    <scope>NUCLEOTIDE SEQUENCE [LARGE SCALE GENOMIC DNA]</scope>
</reference>
<feature type="repeat" description="ANK" evidence="3">
    <location>
        <begin position="80"/>
        <end position="112"/>
    </location>
</feature>
<organism evidence="5 6">
    <name type="scientific">Lymnaea stagnalis</name>
    <name type="common">Great pond snail</name>
    <name type="synonym">Helix stagnalis</name>
    <dbReference type="NCBI Taxonomy" id="6523"/>
    <lineage>
        <taxon>Eukaryota</taxon>
        <taxon>Metazoa</taxon>
        <taxon>Spiralia</taxon>
        <taxon>Lophotrochozoa</taxon>
        <taxon>Mollusca</taxon>
        <taxon>Gastropoda</taxon>
        <taxon>Heterobranchia</taxon>
        <taxon>Euthyneura</taxon>
        <taxon>Panpulmonata</taxon>
        <taxon>Hygrophila</taxon>
        <taxon>Lymnaeoidea</taxon>
        <taxon>Lymnaeidae</taxon>
        <taxon>Lymnaea</taxon>
    </lineage>
</organism>
<dbReference type="PROSITE" id="PS50088">
    <property type="entry name" value="ANK_REPEAT"/>
    <property type="match status" value="9"/>
</dbReference>
<dbReference type="PROSITE" id="PS50297">
    <property type="entry name" value="ANK_REP_REGION"/>
    <property type="match status" value="8"/>
</dbReference>
<evidence type="ECO:0000313" key="5">
    <source>
        <dbReference type="EMBL" id="CAL1530521.1"/>
    </source>
</evidence>
<feature type="repeat" description="ANK" evidence="3">
    <location>
        <begin position="183"/>
        <end position="215"/>
    </location>
</feature>
<dbReference type="Pfam" id="PF13637">
    <property type="entry name" value="Ank_4"/>
    <property type="match status" value="1"/>
</dbReference>
<evidence type="ECO:0000259" key="4">
    <source>
        <dbReference type="PROSITE" id="PS50225"/>
    </source>
</evidence>
<feature type="domain" description="SOCS box" evidence="4">
    <location>
        <begin position="467"/>
        <end position="530"/>
    </location>
</feature>